<name>A0ABQ9HWX9_9NEOP</name>
<keyword evidence="2" id="KW-1185">Reference proteome</keyword>
<reference evidence="1 2" key="1">
    <citation type="submission" date="2023-02" db="EMBL/GenBank/DDBJ databases">
        <title>LHISI_Scaffold_Assembly.</title>
        <authorList>
            <person name="Stuart O.P."/>
            <person name="Cleave R."/>
            <person name="Magrath M.J.L."/>
            <person name="Mikheyev A.S."/>
        </authorList>
    </citation>
    <scope>NUCLEOTIDE SEQUENCE [LARGE SCALE GENOMIC DNA]</scope>
    <source>
        <strain evidence="1">Daus_M_001</strain>
        <tissue evidence="1">Leg muscle</tissue>
    </source>
</reference>
<evidence type="ECO:0000313" key="1">
    <source>
        <dbReference type="EMBL" id="KAJ8888882.1"/>
    </source>
</evidence>
<dbReference type="Proteomes" id="UP001159363">
    <property type="component" value="Chromosome 3"/>
</dbReference>
<organism evidence="1 2">
    <name type="scientific">Dryococelus australis</name>
    <dbReference type="NCBI Taxonomy" id="614101"/>
    <lineage>
        <taxon>Eukaryota</taxon>
        <taxon>Metazoa</taxon>
        <taxon>Ecdysozoa</taxon>
        <taxon>Arthropoda</taxon>
        <taxon>Hexapoda</taxon>
        <taxon>Insecta</taxon>
        <taxon>Pterygota</taxon>
        <taxon>Neoptera</taxon>
        <taxon>Polyneoptera</taxon>
        <taxon>Phasmatodea</taxon>
        <taxon>Verophasmatodea</taxon>
        <taxon>Anareolatae</taxon>
        <taxon>Phasmatidae</taxon>
        <taxon>Eurycanthinae</taxon>
        <taxon>Dryococelus</taxon>
    </lineage>
</organism>
<proteinExistence type="predicted"/>
<evidence type="ECO:0000313" key="2">
    <source>
        <dbReference type="Proteomes" id="UP001159363"/>
    </source>
</evidence>
<comment type="caution">
    <text evidence="1">The sequence shown here is derived from an EMBL/GenBank/DDBJ whole genome shotgun (WGS) entry which is preliminary data.</text>
</comment>
<gene>
    <name evidence="1" type="ORF">PR048_008376</name>
</gene>
<dbReference type="EMBL" id="JARBHB010000003">
    <property type="protein sequence ID" value="KAJ8888882.1"/>
    <property type="molecule type" value="Genomic_DNA"/>
</dbReference>
<accession>A0ABQ9HWX9</accession>
<protein>
    <submittedName>
        <fullName evidence="1">Uncharacterized protein</fullName>
    </submittedName>
</protein>
<sequence>MTTCANTLKTIFSEEMVHIQCWAHKLNIVSSLWSSTLCIQYTKHSSLNARKRKHKFVTFLKQKYPDEEKNHYCFLH</sequence>